<dbReference type="InterPro" id="IPR009057">
    <property type="entry name" value="Homeodomain-like_sf"/>
</dbReference>
<evidence type="ECO:0000256" key="1">
    <source>
        <dbReference type="ARBA" id="ARBA00023015"/>
    </source>
</evidence>
<dbReference type="InterPro" id="IPR020449">
    <property type="entry name" value="Tscrpt_reg_AraC-type_HTH"/>
</dbReference>
<evidence type="ECO:0000256" key="3">
    <source>
        <dbReference type="ARBA" id="ARBA00023163"/>
    </source>
</evidence>
<dbReference type="PROSITE" id="PS01124">
    <property type="entry name" value="HTH_ARAC_FAMILY_2"/>
    <property type="match status" value="1"/>
</dbReference>
<name>A0AAE9MRR2_9FLAO</name>
<dbReference type="SUPFAM" id="SSF46689">
    <property type="entry name" value="Homeodomain-like"/>
    <property type="match status" value="1"/>
</dbReference>
<dbReference type="RefSeq" id="WP_253679781.1">
    <property type="nucleotide sequence ID" value="NZ_CP050861.1"/>
</dbReference>
<protein>
    <submittedName>
        <fullName evidence="5">Helix-turn-helix transcriptional regulator</fullName>
    </submittedName>
</protein>
<dbReference type="PANTHER" id="PTHR43280">
    <property type="entry name" value="ARAC-FAMILY TRANSCRIPTIONAL REGULATOR"/>
    <property type="match status" value="1"/>
</dbReference>
<dbReference type="GO" id="GO:0043565">
    <property type="term" value="F:sequence-specific DNA binding"/>
    <property type="evidence" value="ECO:0007669"/>
    <property type="project" value="InterPro"/>
</dbReference>
<accession>A0AAE9MRR2</accession>
<dbReference type="Proteomes" id="UP001056837">
    <property type="component" value="Chromosome"/>
</dbReference>
<dbReference type="PANTHER" id="PTHR43280:SF32">
    <property type="entry name" value="TRANSCRIPTIONAL REGULATORY PROTEIN"/>
    <property type="match status" value="1"/>
</dbReference>
<dbReference type="InterPro" id="IPR018060">
    <property type="entry name" value="HTH_AraC"/>
</dbReference>
<evidence type="ECO:0000256" key="2">
    <source>
        <dbReference type="ARBA" id="ARBA00023125"/>
    </source>
</evidence>
<keyword evidence="2" id="KW-0238">DNA-binding</keyword>
<evidence type="ECO:0000313" key="6">
    <source>
        <dbReference type="Proteomes" id="UP001056837"/>
    </source>
</evidence>
<keyword evidence="3" id="KW-0804">Transcription</keyword>
<evidence type="ECO:0000313" key="5">
    <source>
        <dbReference type="EMBL" id="UTD16435.1"/>
    </source>
</evidence>
<organism evidence="5 6">
    <name type="scientific">Tenacibaculum mesophilum</name>
    <dbReference type="NCBI Taxonomy" id="104268"/>
    <lineage>
        <taxon>Bacteria</taxon>
        <taxon>Pseudomonadati</taxon>
        <taxon>Bacteroidota</taxon>
        <taxon>Flavobacteriia</taxon>
        <taxon>Flavobacteriales</taxon>
        <taxon>Flavobacteriaceae</taxon>
        <taxon>Tenacibaculum</taxon>
    </lineage>
</organism>
<dbReference type="SMART" id="SM00342">
    <property type="entry name" value="HTH_ARAC"/>
    <property type="match status" value="1"/>
</dbReference>
<evidence type="ECO:0000259" key="4">
    <source>
        <dbReference type="PROSITE" id="PS01124"/>
    </source>
</evidence>
<dbReference type="Pfam" id="PF12833">
    <property type="entry name" value="HTH_18"/>
    <property type="match status" value="1"/>
</dbReference>
<dbReference type="PRINTS" id="PR00032">
    <property type="entry name" value="HTHARAC"/>
</dbReference>
<dbReference type="GO" id="GO:0003700">
    <property type="term" value="F:DNA-binding transcription factor activity"/>
    <property type="evidence" value="ECO:0007669"/>
    <property type="project" value="InterPro"/>
</dbReference>
<dbReference type="Gene3D" id="1.10.10.60">
    <property type="entry name" value="Homeodomain-like"/>
    <property type="match status" value="1"/>
</dbReference>
<feature type="domain" description="HTH araC/xylS-type" evidence="4">
    <location>
        <begin position="197"/>
        <end position="295"/>
    </location>
</feature>
<dbReference type="EMBL" id="CP050861">
    <property type="protein sequence ID" value="UTD16435.1"/>
    <property type="molecule type" value="Genomic_DNA"/>
</dbReference>
<reference evidence="5" key="1">
    <citation type="submission" date="2020-04" db="EMBL/GenBank/DDBJ databases">
        <title>Tenacibaculum mesophilum bac2.</title>
        <authorList>
            <person name="Li M."/>
        </authorList>
    </citation>
    <scope>NUCLEOTIDE SEQUENCE</scope>
    <source>
        <strain evidence="5">Bac2</strain>
    </source>
</reference>
<dbReference type="AlphaFoldDB" id="A0AAE9MRR2"/>
<proteinExistence type="predicted"/>
<keyword evidence="1" id="KW-0805">Transcription regulation</keyword>
<gene>
    <name evidence="5" type="ORF">HER15_13540</name>
</gene>
<sequence>MSKTQVPVFKNSNDLYKAIGFPHRSHIPNFDVHAIDELEPASSRCMPPYRQDFFQIALLTYVGNSRLNINTDWLDLGNHPLWFTVPGQVVSWIRDEDIAGYNIMFKKEFLINGIPKLTDDFPFLKMTENQVLMMTEDEMNSLLFDVKRMVSVFENPHPYQEKMLEGMLVSILYYCKAIYERHKSTQNNLSREQIITQKFENLVEKMYVDTKNVSDYARALNITPSYLTTMIKKQTGKSAKDIIQNHLLLESKSLLKFSDLDIAEIGYRLNFQEPTHFTRFFKKLSGTTPNRFRQEGM</sequence>